<name>A0A328BC51_9CAUL</name>
<dbReference type="EMBL" id="QFYS01000006">
    <property type="protein sequence ID" value="RAK64319.1"/>
    <property type="molecule type" value="Genomic_DNA"/>
</dbReference>
<dbReference type="AlphaFoldDB" id="A0A328BC51"/>
<reference evidence="5 6" key="1">
    <citation type="submission" date="2018-05" db="EMBL/GenBank/DDBJ databases">
        <authorList>
            <person name="Lanie J.A."/>
            <person name="Ng W.-L."/>
            <person name="Kazmierczak K.M."/>
            <person name="Andrzejewski T.M."/>
            <person name="Davidsen T.M."/>
            <person name="Wayne K.J."/>
            <person name="Tettelin H."/>
            <person name="Glass J.I."/>
            <person name="Rusch D."/>
            <person name="Podicherti R."/>
            <person name="Tsui H.-C.T."/>
            <person name="Winkler M.E."/>
        </authorList>
    </citation>
    <scope>NUCLEOTIDE SEQUENCE [LARGE SCALE GENOMIC DNA]</scope>
    <source>
        <strain evidence="5 6">BUT-10</strain>
    </source>
</reference>
<evidence type="ECO:0000313" key="6">
    <source>
        <dbReference type="Proteomes" id="UP000249524"/>
    </source>
</evidence>
<accession>A0A328BC51</accession>
<keyword evidence="3" id="KW-0862">Zinc</keyword>
<dbReference type="OrthoDB" id="9805575at2"/>
<evidence type="ECO:0000313" key="5">
    <source>
        <dbReference type="EMBL" id="RAK64319.1"/>
    </source>
</evidence>
<dbReference type="InterPro" id="IPR011057">
    <property type="entry name" value="Mss4-like_sf"/>
</dbReference>
<dbReference type="SUPFAM" id="SSF51316">
    <property type="entry name" value="Mss4-like"/>
    <property type="match status" value="1"/>
</dbReference>
<dbReference type="Pfam" id="PF04828">
    <property type="entry name" value="GFA"/>
    <property type="match status" value="1"/>
</dbReference>
<evidence type="ECO:0000256" key="2">
    <source>
        <dbReference type="ARBA" id="ARBA00022723"/>
    </source>
</evidence>
<keyword evidence="6" id="KW-1185">Reference proteome</keyword>
<dbReference type="PROSITE" id="PS51891">
    <property type="entry name" value="CENP_V_GFA"/>
    <property type="match status" value="1"/>
</dbReference>
<evidence type="ECO:0000256" key="1">
    <source>
        <dbReference type="ARBA" id="ARBA00005495"/>
    </source>
</evidence>
<gene>
    <name evidence="5" type="ORF">DJ019_14180</name>
</gene>
<dbReference type="InterPro" id="IPR052355">
    <property type="entry name" value="CENP-V-like"/>
</dbReference>
<dbReference type="InterPro" id="IPR006913">
    <property type="entry name" value="CENP-V/GFA"/>
</dbReference>
<sequence>MPVWSGSCHCGAVRFRVEAEIDELTRCDCSLCRRRGALMAKVPEAALTIEAGQDRLRLYQWNTRVARHWFCGDCGIYTFHRKRAAPDSYGVNVGCLEDFDPGAYPFRLADGLTMSVRSGEARAEWPGPRED</sequence>
<dbReference type="PANTHER" id="PTHR28620">
    <property type="entry name" value="CENTROMERE PROTEIN V"/>
    <property type="match status" value="1"/>
</dbReference>
<feature type="domain" description="CENP-V/GFA" evidence="4">
    <location>
        <begin position="4"/>
        <end position="107"/>
    </location>
</feature>
<dbReference type="GO" id="GO:0046872">
    <property type="term" value="F:metal ion binding"/>
    <property type="evidence" value="ECO:0007669"/>
    <property type="project" value="UniProtKB-KW"/>
</dbReference>
<dbReference type="GO" id="GO:0016846">
    <property type="term" value="F:carbon-sulfur lyase activity"/>
    <property type="evidence" value="ECO:0007669"/>
    <property type="project" value="InterPro"/>
</dbReference>
<proteinExistence type="inferred from homology"/>
<dbReference type="Proteomes" id="UP000249524">
    <property type="component" value="Unassembled WGS sequence"/>
</dbReference>
<dbReference type="Gene3D" id="2.170.150.70">
    <property type="match status" value="1"/>
</dbReference>
<keyword evidence="2" id="KW-0479">Metal-binding</keyword>
<organism evidence="5 6">
    <name type="scientific">Phenylobacterium kunshanense</name>
    <dbReference type="NCBI Taxonomy" id="1445034"/>
    <lineage>
        <taxon>Bacteria</taxon>
        <taxon>Pseudomonadati</taxon>
        <taxon>Pseudomonadota</taxon>
        <taxon>Alphaproteobacteria</taxon>
        <taxon>Caulobacterales</taxon>
        <taxon>Caulobacteraceae</taxon>
        <taxon>Phenylobacterium</taxon>
    </lineage>
</organism>
<evidence type="ECO:0000259" key="4">
    <source>
        <dbReference type="PROSITE" id="PS51891"/>
    </source>
</evidence>
<protein>
    <submittedName>
        <fullName evidence="5">GFA family protein</fullName>
    </submittedName>
</protein>
<dbReference type="RefSeq" id="WP_111276706.1">
    <property type="nucleotide sequence ID" value="NZ_QFYS01000006.1"/>
</dbReference>
<dbReference type="PANTHER" id="PTHR28620:SF1">
    <property type="entry name" value="CENP-V_GFA DOMAIN-CONTAINING PROTEIN"/>
    <property type="match status" value="1"/>
</dbReference>
<comment type="similarity">
    <text evidence="1">Belongs to the Gfa family.</text>
</comment>
<comment type="caution">
    <text evidence="5">The sequence shown here is derived from an EMBL/GenBank/DDBJ whole genome shotgun (WGS) entry which is preliminary data.</text>
</comment>
<evidence type="ECO:0000256" key="3">
    <source>
        <dbReference type="ARBA" id="ARBA00022833"/>
    </source>
</evidence>